<dbReference type="InterPro" id="IPR013815">
    <property type="entry name" value="ATP_grasp_subdomain_1"/>
</dbReference>
<evidence type="ECO:0000313" key="16">
    <source>
        <dbReference type="EMBL" id="NER09094.1"/>
    </source>
</evidence>
<dbReference type="GO" id="GO:0046872">
    <property type="term" value="F:metal ion binding"/>
    <property type="evidence" value="ECO:0007669"/>
    <property type="project" value="UniProtKB-KW"/>
</dbReference>
<feature type="domain" description="Pyruvate phosphate dikinase AMP/ATP-binding" evidence="15">
    <location>
        <begin position="709"/>
        <end position="957"/>
    </location>
</feature>
<evidence type="ECO:0000256" key="9">
    <source>
        <dbReference type="ARBA" id="ARBA00022741"/>
    </source>
</evidence>
<organism evidence="16 17">
    <name type="scientific">Muriicola jejuensis</name>
    <dbReference type="NCBI Taxonomy" id="504488"/>
    <lineage>
        <taxon>Bacteria</taxon>
        <taxon>Pseudomonadati</taxon>
        <taxon>Bacteroidota</taxon>
        <taxon>Flavobacteriia</taxon>
        <taxon>Flavobacteriales</taxon>
        <taxon>Flavobacteriaceae</taxon>
        <taxon>Muriicola</taxon>
    </lineage>
</organism>
<evidence type="ECO:0000256" key="10">
    <source>
        <dbReference type="ARBA" id="ARBA00022777"/>
    </source>
</evidence>
<dbReference type="EMBL" id="JAABOP010000001">
    <property type="protein sequence ID" value="NER09094.1"/>
    <property type="molecule type" value="Genomic_DNA"/>
</dbReference>
<sequence length="983" mass="111448">MNKRSSKSIPTATHSWHFLFTFFVFGLLTSLNTLWAQPYSREDLAAKVQEFKKDIRGPYKDIRWFCTDGSIRAPKDPCPDNIGPGVQHARYKDVLEDISKKNGIYFGQILAYHSPVEFWDPKGNFSRLKQYQIDQYLRTVDDGWINRKGQYYRGSVQAEDEAAWGMSFYRDVLSKEENLRKYFFLIRNTMKDIPYAEDENLGLEMRSRSKVISDLLPSFMDLRVKIHSSPKRSDITEVERFLSQNRNGLNPDLIEQFNALIGVMKEFHRPFDINSLSGYLGKLKDKGLKSSLSSFIEAHKRTSEASTLIQGSAEFMWEIRQGLLDEVSSSDRLLMLEISLKLEEVIFRYESDWNPGDLREQLKKICHLGLASAASGYMEIWEWEQLVPELSSFDRASQTLEELTFVLERSRSAVEWSTSMFKAHFEEVTELYAGFEPLAHGFIDDRIRGSLVLQLGRAVGELGDYIARESNLVNKVMDLQNQSSVRGLNPGYAMGELVVVEGLTEELEVSSDKIYVFQRPPSDLKPVAGIATVAEGNLVSHVQLLARNLGIPNAALSDTNLEGLRKYNGSQVFYAVSNKGNVILKPAGQMTAEEKALFAVKARKEEKIAVPVEEIRLDVREVLNMRSVDASNSGKLCGPKAANLGQLKKMFPDEVVEGLVIPFGIFKMHMDRPMPETSGSYWDYLNAVFREAEAMRKDGKSESLVEEFQLERLKILRAAIQSMTLDPKFVRDLETSFSSVLGAELGEIPVFLRSDTNMEDLKDFTGAGLNLTIFNTLDREKILKGIKDVWASPYTERSFKWRQKYLLNPENVFPSILVIPSVDVDYSGVMITKGINTGTEKDLTVAFSRGAGGAVDGQAAETRLVTDQSDLLLAPARELYYNRLPETGGTDRQIATFEEPILNTSNKADIRKLASSLREILPRETKSDYRGAYDVELGFKEDKLWLFQIRPFVENKRALGSTYLESITPKIRKDKVIQLSTKR</sequence>
<evidence type="ECO:0000256" key="11">
    <source>
        <dbReference type="ARBA" id="ARBA00022840"/>
    </source>
</evidence>
<gene>
    <name evidence="16" type="ORF">GWK09_01065</name>
</gene>
<dbReference type="GO" id="GO:0008986">
    <property type="term" value="F:pyruvate, water dikinase activity"/>
    <property type="evidence" value="ECO:0007669"/>
    <property type="project" value="UniProtKB-EC"/>
</dbReference>
<evidence type="ECO:0000313" key="17">
    <source>
        <dbReference type="Proteomes" id="UP000468443"/>
    </source>
</evidence>
<dbReference type="Proteomes" id="UP000468443">
    <property type="component" value="Unassembled WGS sequence"/>
</dbReference>
<evidence type="ECO:0000256" key="2">
    <source>
        <dbReference type="ARBA" id="ARBA00002988"/>
    </source>
</evidence>
<keyword evidence="16" id="KW-0670">Pyruvate</keyword>
<dbReference type="InterPro" id="IPR002192">
    <property type="entry name" value="PPDK_AMP/ATP-bd"/>
</dbReference>
<comment type="function">
    <text evidence="2">Catalyzes the phosphorylation of pyruvate to phosphoenolpyruvate.</text>
</comment>
<comment type="cofactor">
    <cofactor evidence="1">
        <name>Mg(2+)</name>
        <dbReference type="ChEBI" id="CHEBI:18420"/>
    </cofactor>
</comment>
<evidence type="ECO:0000256" key="5">
    <source>
        <dbReference type="ARBA" id="ARBA00011996"/>
    </source>
</evidence>
<evidence type="ECO:0000256" key="4">
    <source>
        <dbReference type="ARBA" id="ARBA00007837"/>
    </source>
</evidence>
<keyword evidence="9" id="KW-0547">Nucleotide-binding</keyword>
<evidence type="ECO:0000256" key="14">
    <source>
        <dbReference type="ARBA" id="ARBA00047700"/>
    </source>
</evidence>
<dbReference type="PANTHER" id="PTHR43030">
    <property type="entry name" value="PHOSPHOENOLPYRUVATE SYNTHASE"/>
    <property type="match status" value="1"/>
</dbReference>
<dbReference type="AlphaFoldDB" id="A0A6P0U7N1"/>
<protein>
    <recommendedName>
        <fullName evidence="6">Phosphoenolpyruvate synthase</fullName>
        <ecNumber evidence="5">2.7.9.2</ecNumber>
    </recommendedName>
    <alternativeName>
        <fullName evidence="13">Pyruvate, water dikinase</fullName>
    </alternativeName>
</protein>
<dbReference type="InterPro" id="IPR006319">
    <property type="entry name" value="PEP_synth"/>
</dbReference>
<evidence type="ECO:0000256" key="6">
    <source>
        <dbReference type="ARBA" id="ARBA00021623"/>
    </source>
</evidence>
<comment type="catalytic activity">
    <reaction evidence="14">
        <text>pyruvate + ATP + H2O = phosphoenolpyruvate + AMP + phosphate + 2 H(+)</text>
        <dbReference type="Rhea" id="RHEA:11364"/>
        <dbReference type="ChEBI" id="CHEBI:15361"/>
        <dbReference type="ChEBI" id="CHEBI:15377"/>
        <dbReference type="ChEBI" id="CHEBI:15378"/>
        <dbReference type="ChEBI" id="CHEBI:30616"/>
        <dbReference type="ChEBI" id="CHEBI:43474"/>
        <dbReference type="ChEBI" id="CHEBI:58702"/>
        <dbReference type="ChEBI" id="CHEBI:456215"/>
        <dbReference type="EC" id="2.7.9.2"/>
    </reaction>
</comment>
<keyword evidence="10" id="KW-0418">Kinase</keyword>
<dbReference type="Gene3D" id="3.30.1490.20">
    <property type="entry name" value="ATP-grasp fold, A domain"/>
    <property type="match status" value="1"/>
</dbReference>
<reference evidence="16 17" key="1">
    <citation type="submission" date="2020-01" db="EMBL/GenBank/DDBJ databases">
        <title>Muriicola jejuensis KCTC 22299.</title>
        <authorList>
            <person name="Wang G."/>
        </authorList>
    </citation>
    <scope>NUCLEOTIDE SEQUENCE [LARGE SCALE GENOMIC DNA]</scope>
    <source>
        <strain evidence="16 17">KCTC 22299</strain>
    </source>
</reference>
<dbReference type="EC" id="2.7.9.2" evidence="5"/>
<dbReference type="Gene3D" id="3.30.470.20">
    <property type="entry name" value="ATP-grasp fold, B domain"/>
    <property type="match status" value="1"/>
</dbReference>
<dbReference type="SUPFAM" id="SSF56059">
    <property type="entry name" value="Glutathione synthetase ATP-binding domain-like"/>
    <property type="match status" value="1"/>
</dbReference>
<evidence type="ECO:0000259" key="15">
    <source>
        <dbReference type="Pfam" id="PF01326"/>
    </source>
</evidence>
<evidence type="ECO:0000256" key="12">
    <source>
        <dbReference type="ARBA" id="ARBA00022842"/>
    </source>
</evidence>
<evidence type="ECO:0000256" key="13">
    <source>
        <dbReference type="ARBA" id="ARBA00033470"/>
    </source>
</evidence>
<evidence type="ECO:0000256" key="7">
    <source>
        <dbReference type="ARBA" id="ARBA00022679"/>
    </source>
</evidence>
<keyword evidence="8" id="KW-0479">Metal-binding</keyword>
<keyword evidence="7" id="KW-0808">Transferase</keyword>
<comment type="caution">
    <text evidence="16">The sequence shown here is derived from an EMBL/GenBank/DDBJ whole genome shotgun (WGS) entry which is preliminary data.</text>
</comment>
<name>A0A6P0U7N1_9FLAO</name>
<keyword evidence="17" id="KW-1185">Reference proteome</keyword>
<accession>A0A6P0U7N1</accession>
<dbReference type="GO" id="GO:0005524">
    <property type="term" value="F:ATP binding"/>
    <property type="evidence" value="ECO:0007669"/>
    <property type="project" value="UniProtKB-KW"/>
</dbReference>
<comment type="pathway">
    <text evidence="3">Carbohydrate biosynthesis; gluconeogenesis.</text>
</comment>
<evidence type="ECO:0000256" key="1">
    <source>
        <dbReference type="ARBA" id="ARBA00001946"/>
    </source>
</evidence>
<comment type="similarity">
    <text evidence="4">Belongs to the PEP-utilizing enzyme family.</text>
</comment>
<proteinExistence type="inferred from homology"/>
<keyword evidence="11" id="KW-0067">ATP-binding</keyword>
<dbReference type="PANTHER" id="PTHR43030:SF1">
    <property type="entry name" value="PHOSPHOENOLPYRUVATE SYNTHASE"/>
    <property type="match status" value="1"/>
</dbReference>
<dbReference type="RefSeq" id="WP_163691174.1">
    <property type="nucleotide sequence ID" value="NZ_FXTW01000001.1"/>
</dbReference>
<evidence type="ECO:0000256" key="3">
    <source>
        <dbReference type="ARBA" id="ARBA00004742"/>
    </source>
</evidence>
<evidence type="ECO:0000256" key="8">
    <source>
        <dbReference type="ARBA" id="ARBA00022723"/>
    </source>
</evidence>
<dbReference type="Pfam" id="PF01326">
    <property type="entry name" value="PPDK_N"/>
    <property type="match status" value="1"/>
</dbReference>
<keyword evidence="12" id="KW-0460">Magnesium</keyword>